<protein>
    <recommendedName>
        <fullName evidence="3">cysteine synthase</fullName>
        <ecNumber evidence="3">2.5.1.47</ecNumber>
    </recommendedName>
</protein>
<dbReference type="InterPro" id="IPR050214">
    <property type="entry name" value="Cys_Synth/Cystath_Beta-Synth"/>
</dbReference>
<dbReference type="InterPro" id="IPR001926">
    <property type="entry name" value="TrpB-like_PALP"/>
</dbReference>
<evidence type="ECO:0000256" key="6">
    <source>
        <dbReference type="ARBA" id="ARBA00022898"/>
    </source>
</evidence>
<dbReference type="EMBL" id="CCJV01000082">
    <property type="protein sequence ID" value="CDT27759.1"/>
    <property type="molecule type" value="Genomic_DNA"/>
</dbReference>
<dbReference type="EC" id="2.5.1.47" evidence="3"/>
<dbReference type="SUPFAM" id="SSF53686">
    <property type="entry name" value="Tryptophan synthase beta subunit-like PLP-dependent enzymes"/>
    <property type="match status" value="1"/>
</dbReference>
<evidence type="ECO:0000256" key="2">
    <source>
        <dbReference type="ARBA" id="ARBA00004962"/>
    </source>
</evidence>
<dbReference type="InterPro" id="IPR001216">
    <property type="entry name" value="P-phosphate_BS"/>
</dbReference>
<dbReference type="Gene3D" id="3.40.50.1100">
    <property type="match status" value="2"/>
</dbReference>
<dbReference type="NCBIfam" id="NF007989">
    <property type="entry name" value="PRK10717.1"/>
    <property type="match status" value="1"/>
</dbReference>
<comment type="pathway">
    <text evidence="2">Amino-acid biosynthesis; L-cysteine biosynthesis; L-cysteine from L-serine: step 2/2.</text>
</comment>
<comment type="cofactor">
    <cofactor evidence="1">
        <name>pyridoxal 5'-phosphate</name>
        <dbReference type="ChEBI" id="CHEBI:597326"/>
    </cofactor>
</comment>
<keyword evidence="5 10" id="KW-0808">Transferase</keyword>
<comment type="catalytic activity">
    <reaction evidence="8">
        <text>O-acetyl-L-serine + hydrogen sulfide = L-cysteine + acetate</text>
        <dbReference type="Rhea" id="RHEA:14829"/>
        <dbReference type="ChEBI" id="CHEBI:29919"/>
        <dbReference type="ChEBI" id="CHEBI:30089"/>
        <dbReference type="ChEBI" id="CHEBI:35235"/>
        <dbReference type="ChEBI" id="CHEBI:58340"/>
        <dbReference type="EC" id="2.5.1.47"/>
    </reaction>
</comment>
<feature type="domain" description="Tryptophan synthase beta chain-like PALP" evidence="9">
    <location>
        <begin position="31"/>
        <end position="324"/>
    </location>
</feature>
<sequence>MIIDSSIDEQTYPQQINGVAMSSTHIANNLSELIGDTDLVRINSLSEISGCEILIKCEHQNPGGSIKDRAALQLVKDAVEAGKLKPGMTIVEGTAGNTGIGLALVAKSLGYKMLVVMPKGQAQEKERMISLYNAELLLVDPCPFANPEHFYHTAKRIGVENENYWWADQFENLSNYRAHYLNTGPEIWQQTQGNIDALVSVVGTGGTIAGNSHYLSEQQPNLETWLVDPNGSGIYSFLRNGHYQSTGSSFTEGIGIMRTVENFRQAKINRAITLPDQDLVTISRLVAEHDGILLGSSSSLNVAGALYAAARMGKGKTIVTFSCDLAERSYSKLHNEAFLKEKEIQLNKENLSQLWARYQAEDGSMVVNV</sequence>
<keyword evidence="7" id="KW-0809">Transit peptide</keyword>
<dbReference type="InterPro" id="IPR036052">
    <property type="entry name" value="TrpB-like_PALP_sf"/>
</dbReference>
<evidence type="ECO:0000256" key="7">
    <source>
        <dbReference type="ARBA" id="ARBA00022946"/>
    </source>
</evidence>
<dbReference type="GO" id="GO:0004124">
    <property type="term" value="F:cysteine synthase activity"/>
    <property type="evidence" value="ECO:0007669"/>
    <property type="project" value="UniProtKB-EC"/>
</dbReference>
<dbReference type="Proteomes" id="UP000049495">
    <property type="component" value="Unassembled WGS sequence"/>
</dbReference>
<evidence type="ECO:0000256" key="1">
    <source>
        <dbReference type="ARBA" id="ARBA00001933"/>
    </source>
</evidence>
<dbReference type="FunFam" id="3.40.50.1100:FF:000011">
    <property type="entry name" value="Cysteine synthase (o-acetylserine)"/>
    <property type="match status" value="1"/>
</dbReference>
<dbReference type="PANTHER" id="PTHR10314">
    <property type="entry name" value="CYSTATHIONINE BETA-SYNTHASE"/>
    <property type="match status" value="1"/>
</dbReference>
<evidence type="ECO:0000259" key="9">
    <source>
        <dbReference type="Pfam" id="PF00291"/>
    </source>
</evidence>
<dbReference type="CDD" id="cd01561">
    <property type="entry name" value="CBS_like"/>
    <property type="match status" value="1"/>
</dbReference>
<gene>
    <name evidence="10" type="primary">cysK</name>
    <name evidence="10" type="ORF">VCR5J5_230113</name>
</gene>
<dbReference type="GO" id="GO:0030170">
    <property type="term" value="F:pyridoxal phosphate binding"/>
    <property type="evidence" value="ECO:0007669"/>
    <property type="project" value="InterPro"/>
</dbReference>
<evidence type="ECO:0000256" key="5">
    <source>
        <dbReference type="ARBA" id="ARBA00022679"/>
    </source>
</evidence>
<name>A0A822MT87_9VIBR</name>
<comment type="caution">
    <text evidence="10">The sequence shown here is derived from an EMBL/GenBank/DDBJ whole genome shotgun (WGS) entry which is preliminary data.</text>
</comment>
<dbReference type="PROSITE" id="PS00165">
    <property type="entry name" value="DEHYDRATASE_SER_THR"/>
    <property type="match status" value="1"/>
</dbReference>
<evidence type="ECO:0000256" key="3">
    <source>
        <dbReference type="ARBA" id="ARBA00012681"/>
    </source>
</evidence>
<evidence type="ECO:0000313" key="10">
    <source>
        <dbReference type="EMBL" id="CDT27759.1"/>
    </source>
</evidence>
<proteinExistence type="predicted"/>
<dbReference type="Pfam" id="PF00291">
    <property type="entry name" value="PALP"/>
    <property type="match status" value="1"/>
</dbReference>
<dbReference type="GO" id="GO:0006535">
    <property type="term" value="P:cysteine biosynthetic process from serine"/>
    <property type="evidence" value="ECO:0007669"/>
    <property type="project" value="InterPro"/>
</dbReference>
<dbReference type="AlphaFoldDB" id="A0A822MT87"/>
<evidence type="ECO:0000256" key="4">
    <source>
        <dbReference type="ARBA" id="ARBA00022605"/>
    </source>
</evidence>
<evidence type="ECO:0000256" key="8">
    <source>
        <dbReference type="ARBA" id="ARBA00047931"/>
    </source>
</evidence>
<dbReference type="PROSITE" id="PS00901">
    <property type="entry name" value="CYS_SYNTHASE"/>
    <property type="match status" value="1"/>
</dbReference>
<dbReference type="InterPro" id="IPR000634">
    <property type="entry name" value="Ser/Thr_deHydtase_PyrdxlP-BS"/>
</dbReference>
<keyword evidence="6" id="KW-0663">Pyridoxal phosphate</keyword>
<evidence type="ECO:0000313" key="11">
    <source>
        <dbReference type="Proteomes" id="UP000049495"/>
    </source>
</evidence>
<reference evidence="11" key="1">
    <citation type="submission" date="2014-06" db="EMBL/GenBank/DDBJ databases">
        <authorList>
            <person name="Le Roux Frederique"/>
        </authorList>
    </citation>
    <scope>NUCLEOTIDE SEQUENCE [LARGE SCALE GENOMIC DNA]</scope>
    <source>
        <strain evidence="11">J5-5</strain>
    </source>
</reference>
<keyword evidence="4" id="KW-0028">Amino-acid biosynthesis</keyword>
<accession>A0A822MT87</accession>
<organism evidence="10 11">
    <name type="scientific">Vibrio crassostreae</name>
    <dbReference type="NCBI Taxonomy" id="246167"/>
    <lineage>
        <taxon>Bacteria</taxon>
        <taxon>Pseudomonadati</taxon>
        <taxon>Pseudomonadota</taxon>
        <taxon>Gammaproteobacteria</taxon>
        <taxon>Vibrionales</taxon>
        <taxon>Vibrionaceae</taxon>
        <taxon>Vibrio</taxon>
    </lineage>
</organism>